<accession>A0A8X6UM01</accession>
<feature type="compositionally biased region" description="Basic and acidic residues" evidence="1">
    <location>
        <begin position="79"/>
        <end position="89"/>
    </location>
</feature>
<sequence>MWIKKKTPQTQQKRLLAGRLFFFKTSAPNTFRDIFGATPCQITLASPSIMPSRMQVRNGFILSLQWGRGGGAKKPRGGRWKEKKEDKGGPENSFGGRVHWGYIHLFDVISGCRVLVLRHLSVRLVSGICGAKVDRRWWS</sequence>
<gene>
    <name evidence="2" type="ORF">NPIL_666701</name>
</gene>
<proteinExistence type="predicted"/>
<name>A0A8X6UM01_NEPPI</name>
<dbReference type="AlphaFoldDB" id="A0A8X6UM01"/>
<comment type="caution">
    <text evidence="2">The sequence shown here is derived from an EMBL/GenBank/DDBJ whole genome shotgun (WGS) entry which is preliminary data.</text>
</comment>
<protein>
    <submittedName>
        <fullName evidence="2">Uncharacterized protein</fullName>
    </submittedName>
</protein>
<organism evidence="2 3">
    <name type="scientific">Nephila pilipes</name>
    <name type="common">Giant wood spider</name>
    <name type="synonym">Nephila maculata</name>
    <dbReference type="NCBI Taxonomy" id="299642"/>
    <lineage>
        <taxon>Eukaryota</taxon>
        <taxon>Metazoa</taxon>
        <taxon>Ecdysozoa</taxon>
        <taxon>Arthropoda</taxon>
        <taxon>Chelicerata</taxon>
        <taxon>Arachnida</taxon>
        <taxon>Araneae</taxon>
        <taxon>Araneomorphae</taxon>
        <taxon>Entelegynae</taxon>
        <taxon>Araneoidea</taxon>
        <taxon>Nephilidae</taxon>
        <taxon>Nephila</taxon>
    </lineage>
</organism>
<reference evidence="2" key="1">
    <citation type="submission" date="2020-08" db="EMBL/GenBank/DDBJ databases">
        <title>Multicomponent nature underlies the extraordinary mechanical properties of spider dragline silk.</title>
        <authorList>
            <person name="Kono N."/>
            <person name="Nakamura H."/>
            <person name="Mori M."/>
            <person name="Yoshida Y."/>
            <person name="Ohtoshi R."/>
            <person name="Malay A.D."/>
            <person name="Moran D.A.P."/>
            <person name="Tomita M."/>
            <person name="Numata K."/>
            <person name="Arakawa K."/>
        </authorList>
    </citation>
    <scope>NUCLEOTIDE SEQUENCE</scope>
</reference>
<dbReference type="EMBL" id="BMAW01032000">
    <property type="protein sequence ID" value="GFU23619.1"/>
    <property type="molecule type" value="Genomic_DNA"/>
</dbReference>
<feature type="region of interest" description="Disordered" evidence="1">
    <location>
        <begin position="67"/>
        <end position="93"/>
    </location>
</feature>
<evidence type="ECO:0000313" key="3">
    <source>
        <dbReference type="Proteomes" id="UP000887013"/>
    </source>
</evidence>
<dbReference type="Proteomes" id="UP000887013">
    <property type="component" value="Unassembled WGS sequence"/>
</dbReference>
<evidence type="ECO:0000256" key="1">
    <source>
        <dbReference type="SAM" id="MobiDB-lite"/>
    </source>
</evidence>
<evidence type="ECO:0000313" key="2">
    <source>
        <dbReference type="EMBL" id="GFU23619.1"/>
    </source>
</evidence>
<keyword evidence="3" id="KW-1185">Reference proteome</keyword>